<organism evidence="5 6">
    <name type="scientific">Chryseolinea serpens</name>
    <dbReference type="NCBI Taxonomy" id="947013"/>
    <lineage>
        <taxon>Bacteria</taxon>
        <taxon>Pseudomonadati</taxon>
        <taxon>Bacteroidota</taxon>
        <taxon>Cytophagia</taxon>
        <taxon>Cytophagales</taxon>
        <taxon>Fulvivirgaceae</taxon>
        <taxon>Chryseolinea</taxon>
    </lineage>
</organism>
<gene>
    <name evidence="5" type="ORF">SAMN04488109_6884</name>
</gene>
<dbReference type="OrthoDB" id="1493020at2"/>
<keyword evidence="1 5" id="KW-0489">Methyltransferase</keyword>
<dbReference type="SUPFAM" id="SSF53335">
    <property type="entry name" value="S-adenosyl-L-methionine-dependent methyltransferases"/>
    <property type="match status" value="1"/>
</dbReference>
<dbReference type="GO" id="GO:0046498">
    <property type="term" value="P:S-adenosylhomocysteine metabolic process"/>
    <property type="evidence" value="ECO:0007669"/>
    <property type="project" value="TreeGrafter"/>
</dbReference>
<evidence type="ECO:0000256" key="2">
    <source>
        <dbReference type="ARBA" id="ARBA00022679"/>
    </source>
</evidence>
<evidence type="ECO:0000256" key="1">
    <source>
        <dbReference type="ARBA" id="ARBA00022603"/>
    </source>
</evidence>
<dbReference type="GO" id="GO:0006730">
    <property type="term" value="P:one-carbon metabolic process"/>
    <property type="evidence" value="ECO:0007669"/>
    <property type="project" value="TreeGrafter"/>
</dbReference>
<dbReference type="PANTHER" id="PTHR16458">
    <property type="entry name" value="GLYCINE N-METHYLTRANSFERASE"/>
    <property type="match status" value="1"/>
</dbReference>
<name>A0A1M5XU75_9BACT</name>
<dbReference type="GO" id="GO:0005829">
    <property type="term" value="C:cytosol"/>
    <property type="evidence" value="ECO:0007669"/>
    <property type="project" value="TreeGrafter"/>
</dbReference>
<dbReference type="GO" id="GO:0042802">
    <property type="term" value="F:identical protein binding"/>
    <property type="evidence" value="ECO:0007669"/>
    <property type="project" value="TreeGrafter"/>
</dbReference>
<dbReference type="InterPro" id="IPR041698">
    <property type="entry name" value="Methyltransf_25"/>
</dbReference>
<dbReference type="GO" id="GO:1901052">
    <property type="term" value="P:sarcosine metabolic process"/>
    <property type="evidence" value="ECO:0007669"/>
    <property type="project" value="TreeGrafter"/>
</dbReference>
<protein>
    <submittedName>
        <fullName evidence="5">Methyltransferase domain-containing protein</fullName>
    </submittedName>
</protein>
<dbReference type="GO" id="GO:0032259">
    <property type="term" value="P:methylation"/>
    <property type="evidence" value="ECO:0007669"/>
    <property type="project" value="UniProtKB-KW"/>
</dbReference>
<dbReference type="GO" id="GO:0017174">
    <property type="term" value="F:glycine N-methyltransferase activity"/>
    <property type="evidence" value="ECO:0007669"/>
    <property type="project" value="InterPro"/>
</dbReference>
<dbReference type="GO" id="GO:0006111">
    <property type="term" value="P:regulation of gluconeogenesis"/>
    <property type="evidence" value="ECO:0007669"/>
    <property type="project" value="TreeGrafter"/>
</dbReference>
<sequence length="243" mass="27976">MNIAQFWEACLKVSYNEKKLLTSLDGILKNRQPRRILDCACGTGFLTLDLIARGYDITCSDGSKQMLREFRKNAQRKKVSVKPRLLKWEQLAKNFPQEFDFVMCRGSSLIYASGWDRSRKQNEHVIRESISNFYQCLSPGGVLYVDTTAATNLKASRPERNRLKRQVEGSVISLDETVVTDKKNALRTWESSLEVDGESFKLRRYSHYLPHGRLKSLLRGCGFKRIRKVAVSGEHYDVFLAEK</sequence>
<dbReference type="Gene3D" id="3.40.50.150">
    <property type="entry name" value="Vaccinia Virus protein VP39"/>
    <property type="match status" value="1"/>
</dbReference>
<keyword evidence="3" id="KW-0949">S-adenosyl-L-methionine</keyword>
<dbReference type="GO" id="GO:0051289">
    <property type="term" value="P:protein homotetramerization"/>
    <property type="evidence" value="ECO:0007669"/>
    <property type="project" value="TreeGrafter"/>
</dbReference>
<proteinExistence type="predicted"/>
<dbReference type="RefSeq" id="WP_073143605.1">
    <property type="nucleotide sequence ID" value="NZ_FQWQ01000007.1"/>
</dbReference>
<reference evidence="5 6" key="1">
    <citation type="submission" date="2016-11" db="EMBL/GenBank/DDBJ databases">
        <authorList>
            <person name="Jaros S."/>
            <person name="Januszkiewicz K."/>
            <person name="Wedrychowicz H."/>
        </authorList>
    </citation>
    <scope>NUCLEOTIDE SEQUENCE [LARGE SCALE GENOMIC DNA]</scope>
    <source>
        <strain evidence="5 6">DSM 24574</strain>
    </source>
</reference>
<dbReference type="CDD" id="cd02440">
    <property type="entry name" value="AdoMet_MTases"/>
    <property type="match status" value="1"/>
</dbReference>
<evidence type="ECO:0000256" key="3">
    <source>
        <dbReference type="ARBA" id="ARBA00022691"/>
    </source>
</evidence>
<evidence type="ECO:0000259" key="4">
    <source>
        <dbReference type="Pfam" id="PF13649"/>
    </source>
</evidence>
<dbReference type="Pfam" id="PF13649">
    <property type="entry name" value="Methyltransf_25"/>
    <property type="match status" value="1"/>
</dbReference>
<accession>A0A1M5XU75</accession>
<dbReference type="GO" id="GO:0016594">
    <property type="term" value="F:glycine binding"/>
    <property type="evidence" value="ECO:0007669"/>
    <property type="project" value="TreeGrafter"/>
</dbReference>
<keyword evidence="6" id="KW-1185">Reference proteome</keyword>
<evidence type="ECO:0000313" key="6">
    <source>
        <dbReference type="Proteomes" id="UP000184212"/>
    </source>
</evidence>
<dbReference type="STRING" id="947013.SAMN04488109_6884"/>
<dbReference type="Proteomes" id="UP000184212">
    <property type="component" value="Unassembled WGS sequence"/>
</dbReference>
<dbReference type="InterPro" id="IPR014369">
    <property type="entry name" value="Gly/Sar_N_MeTrfase"/>
</dbReference>
<keyword evidence="2 5" id="KW-0808">Transferase</keyword>
<dbReference type="GO" id="GO:1904047">
    <property type="term" value="F:S-adenosyl-L-methionine binding"/>
    <property type="evidence" value="ECO:0007669"/>
    <property type="project" value="TreeGrafter"/>
</dbReference>
<dbReference type="InterPro" id="IPR029063">
    <property type="entry name" value="SAM-dependent_MTases_sf"/>
</dbReference>
<dbReference type="GO" id="GO:0046500">
    <property type="term" value="P:S-adenosylmethionine metabolic process"/>
    <property type="evidence" value="ECO:0007669"/>
    <property type="project" value="TreeGrafter"/>
</dbReference>
<feature type="domain" description="Methyltransferase" evidence="4">
    <location>
        <begin position="36"/>
        <end position="114"/>
    </location>
</feature>
<dbReference type="PANTHER" id="PTHR16458:SF2">
    <property type="entry name" value="GLYCINE N-METHYLTRANSFERASE"/>
    <property type="match status" value="1"/>
</dbReference>
<dbReference type="EMBL" id="FQWQ01000007">
    <property type="protein sequence ID" value="SHI03371.1"/>
    <property type="molecule type" value="Genomic_DNA"/>
</dbReference>
<evidence type="ECO:0000313" key="5">
    <source>
        <dbReference type="EMBL" id="SHI03371.1"/>
    </source>
</evidence>
<dbReference type="AlphaFoldDB" id="A0A1M5XU75"/>